<dbReference type="InterPro" id="IPR043138">
    <property type="entry name" value="GGT_lsub"/>
</dbReference>
<proteinExistence type="inferred from homology"/>
<dbReference type="Proteomes" id="UP000242310">
    <property type="component" value="Unassembled WGS sequence"/>
</dbReference>
<feature type="compositionally biased region" description="Acidic residues" evidence="5">
    <location>
        <begin position="516"/>
        <end position="527"/>
    </location>
</feature>
<dbReference type="InterPro" id="IPR051792">
    <property type="entry name" value="GGT_bact"/>
</dbReference>
<dbReference type="EMBL" id="PYAV01000013">
    <property type="protein sequence ID" value="PSL42715.1"/>
    <property type="molecule type" value="Genomic_DNA"/>
</dbReference>
<dbReference type="Gene3D" id="3.60.20.40">
    <property type="match status" value="1"/>
</dbReference>
<keyword evidence="6" id="KW-0472">Membrane</keyword>
<feature type="transmembrane region" description="Helical" evidence="6">
    <location>
        <begin position="26"/>
        <end position="44"/>
    </location>
</feature>
<keyword evidence="2" id="KW-0808">Transferase</keyword>
<evidence type="ECO:0000313" key="7">
    <source>
        <dbReference type="EMBL" id="PSL42715.1"/>
    </source>
</evidence>
<keyword evidence="3" id="KW-0378">Hydrolase</keyword>
<feature type="region of interest" description="Disordered" evidence="5">
    <location>
        <begin position="480"/>
        <end position="527"/>
    </location>
</feature>
<evidence type="ECO:0000256" key="1">
    <source>
        <dbReference type="ARBA" id="ARBA00009381"/>
    </source>
</evidence>
<evidence type="ECO:0000256" key="5">
    <source>
        <dbReference type="SAM" id="MobiDB-lite"/>
    </source>
</evidence>
<comment type="similarity">
    <text evidence="1">Belongs to the gamma-glutamyltransferase family.</text>
</comment>
<accession>A0A2P8H907</accession>
<dbReference type="AlphaFoldDB" id="A0A2P8H907"/>
<dbReference type="GO" id="GO:0016787">
    <property type="term" value="F:hydrolase activity"/>
    <property type="evidence" value="ECO:0007669"/>
    <property type="project" value="UniProtKB-KW"/>
</dbReference>
<feature type="region of interest" description="Disordered" evidence="5">
    <location>
        <begin position="798"/>
        <end position="823"/>
    </location>
</feature>
<keyword evidence="4" id="KW-0865">Zymogen</keyword>
<evidence type="ECO:0000313" key="8">
    <source>
        <dbReference type="Proteomes" id="UP000242310"/>
    </source>
</evidence>
<dbReference type="PANTHER" id="PTHR43199:SF1">
    <property type="entry name" value="GLUTATHIONE HYDROLASE PROENZYME"/>
    <property type="match status" value="1"/>
</dbReference>
<dbReference type="PRINTS" id="PR01210">
    <property type="entry name" value="GGTRANSPTASE"/>
</dbReference>
<evidence type="ECO:0000256" key="2">
    <source>
        <dbReference type="ARBA" id="ARBA00022679"/>
    </source>
</evidence>
<dbReference type="Pfam" id="PF01019">
    <property type="entry name" value="G_glu_transpept"/>
    <property type="match status" value="3"/>
</dbReference>
<feature type="compositionally biased region" description="Acidic residues" evidence="5">
    <location>
        <begin position="480"/>
        <end position="507"/>
    </location>
</feature>
<dbReference type="InterPro" id="IPR043137">
    <property type="entry name" value="GGT_ssub_C"/>
</dbReference>
<dbReference type="SUPFAM" id="SSF56235">
    <property type="entry name" value="N-terminal nucleophile aminohydrolases (Ntn hydrolases)"/>
    <property type="match status" value="1"/>
</dbReference>
<keyword evidence="6" id="KW-0812">Transmembrane</keyword>
<evidence type="ECO:0000256" key="4">
    <source>
        <dbReference type="ARBA" id="ARBA00023145"/>
    </source>
</evidence>
<organism evidence="7 8">
    <name type="scientific">Salsuginibacillus halophilus</name>
    <dbReference type="NCBI Taxonomy" id="517424"/>
    <lineage>
        <taxon>Bacteria</taxon>
        <taxon>Bacillati</taxon>
        <taxon>Bacillota</taxon>
        <taxon>Bacilli</taxon>
        <taxon>Bacillales</taxon>
        <taxon>Bacillaceae</taxon>
        <taxon>Salsuginibacillus</taxon>
    </lineage>
</organism>
<dbReference type="GO" id="GO:0016740">
    <property type="term" value="F:transferase activity"/>
    <property type="evidence" value="ECO:0007669"/>
    <property type="project" value="UniProtKB-KW"/>
</dbReference>
<feature type="compositionally biased region" description="Basic and acidic residues" evidence="5">
    <location>
        <begin position="812"/>
        <end position="823"/>
    </location>
</feature>
<protein>
    <submittedName>
        <fullName evidence="7">Gamma-glutamyltranspeptidase</fullName>
    </submittedName>
</protein>
<comment type="caution">
    <text evidence="7">The sequence shown here is derived from an EMBL/GenBank/DDBJ whole genome shotgun (WGS) entry which is preliminary data.</text>
</comment>
<keyword evidence="8" id="KW-1185">Reference proteome</keyword>
<evidence type="ECO:0000256" key="6">
    <source>
        <dbReference type="SAM" id="Phobius"/>
    </source>
</evidence>
<dbReference type="InterPro" id="IPR029055">
    <property type="entry name" value="Ntn_hydrolases_N"/>
</dbReference>
<dbReference type="Gene3D" id="1.10.246.130">
    <property type="match status" value="1"/>
</dbReference>
<reference evidence="7 8" key="1">
    <citation type="submission" date="2018-03" db="EMBL/GenBank/DDBJ databases">
        <title>Genomic Encyclopedia of Type Strains, Phase III (KMG-III): the genomes of soil and plant-associated and newly described type strains.</title>
        <authorList>
            <person name="Whitman W."/>
        </authorList>
    </citation>
    <scope>NUCLEOTIDE SEQUENCE [LARGE SCALE GENOMIC DNA]</scope>
    <source>
        <strain evidence="7 8">CGMCC 1.07653</strain>
    </source>
</reference>
<dbReference type="PANTHER" id="PTHR43199">
    <property type="entry name" value="GLUTATHIONE HYDROLASE"/>
    <property type="match status" value="1"/>
</dbReference>
<keyword evidence="6" id="KW-1133">Transmembrane helix</keyword>
<dbReference type="RefSeq" id="WP_181315394.1">
    <property type="nucleotide sequence ID" value="NZ_PYAV01000013.1"/>
</dbReference>
<gene>
    <name evidence="7" type="ORF">B0H94_1131</name>
</gene>
<name>A0A2P8H907_9BACI</name>
<evidence type="ECO:0000256" key="3">
    <source>
        <dbReference type="ARBA" id="ARBA00022801"/>
    </source>
</evidence>
<sequence>MKALTKIEQHVRKTGSIIWGPYRKLWKTYTAAIVIASGFLAFYLQDDYNFFTGAPTAFEEAAPIELDDAGEGSADDGDISSHGVSSVHPIAVNVGNRIMNEGGNAVDAAIAISFALGVVEPYGSGIAGGGMSLITDGDETTAFDYRETAPKRDAEDYGGYEQMVDPADPALSAGVPGFVRGMERMYAEEGSETFEFNELIQPAYELSEQGFSVDSELSSQLSSNIRYIGDFAGETPFFDENAEAVQENEILEQPALANVLKDLKSYYEDLDTFEAEALAEDEKHPFYGLEYTSENNDVETNIAQILTGEGEHSPEGLDGYGLSMEDIDDYEVQVLETAEGTFGDYTVSSGTPPSGGITTIQLLELIEKTGLEDHFNEDGDHEYDKLVPKLANIISLVYDDRLISVADPSFITREDISTRMMNAIEERETNPDNILPAETNELALSEQNVIEHEQGLDPEDYHELLTSEEYIRLLQEAAEELEKTEDEEIPEETPGEPEVPGPEDEQPAPDQQRDDTEGDGPENDNAFDEDQLENEETQNDATNTTHFSVRDSDGKMIAVTNTLSEFFGSGEYVEYTAEESKVEGSVGEVEGNEEPEPYGGFFMNNQLTNFSMNVPGTEDVVPEEGELPEQALLEENQIEESQSLEEALLDEGLLPLNRYESGKRPRSYISPTILVEDGEPVMSIGSPGGKRIPAMLAQTLMHLEYNDEAETLQEAIEEPRIFAESDINRDDENDTLFIDNGVIYYEEDFRDMWETPLEGDSSQSIYENLREDPSYSILSHSSAAYFGGIQGLYLELEPENEEDDEELQGGADPRRDGHVDIIE</sequence>
<feature type="compositionally biased region" description="Acidic residues" evidence="5">
    <location>
        <begin position="798"/>
        <end position="807"/>
    </location>
</feature>